<evidence type="ECO:0000256" key="1">
    <source>
        <dbReference type="ARBA" id="ARBA00012513"/>
    </source>
</evidence>
<keyword evidence="3" id="KW-0808">Transferase</keyword>
<organism evidence="9 10">
    <name type="scientific">Citrus sinensis</name>
    <name type="common">Sweet orange</name>
    <name type="synonym">Citrus aurantium var. sinensis</name>
    <dbReference type="NCBI Taxonomy" id="2711"/>
    <lineage>
        <taxon>Eukaryota</taxon>
        <taxon>Viridiplantae</taxon>
        <taxon>Streptophyta</taxon>
        <taxon>Embryophyta</taxon>
        <taxon>Tracheophyta</taxon>
        <taxon>Spermatophyta</taxon>
        <taxon>Magnoliopsida</taxon>
        <taxon>eudicotyledons</taxon>
        <taxon>Gunneridae</taxon>
        <taxon>Pentapetalae</taxon>
        <taxon>rosids</taxon>
        <taxon>malvids</taxon>
        <taxon>Sapindales</taxon>
        <taxon>Rutaceae</taxon>
        <taxon>Aurantioideae</taxon>
        <taxon>Citrus</taxon>
    </lineage>
</organism>
<keyword evidence="5" id="KW-0418">Kinase</keyword>
<proteinExistence type="predicted"/>
<accession>A0A067ENU1</accession>
<keyword evidence="6" id="KW-0067">ATP-binding</keyword>
<evidence type="ECO:0000313" key="9">
    <source>
        <dbReference type="EMBL" id="KDO52877.1"/>
    </source>
</evidence>
<dbReference type="Proteomes" id="UP000027120">
    <property type="component" value="Unassembled WGS sequence"/>
</dbReference>
<dbReference type="InterPro" id="IPR011009">
    <property type="entry name" value="Kinase-like_dom_sf"/>
</dbReference>
<evidence type="ECO:0000256" key="6">
    <source>
        <dbReference type="ARBA" id="ARBA00022840"/>
    </source>
</evidence>
<evidence type="ECO:0000256" key="2">
    <source>
        <dbReference type="ARBA" id="ARBA00022527"/>
    </source>
</evidence>
<evidence type="ECO:0000256" key="5">
    <source>
        <dbReference type="ARBA" id="ARBA00022777"/>
    </source>
</evidence>
<dbReference type="SUPFAM" id="SSF56112">
    <property type="entry name" value="Protein kinase-like (PK-like)"/>
    <property type="match status" value="1"/>
</dbReference>
<evidence type="ECO:0000256" key="4">
    <source>
        <dbReference type="ARBA" id="ARBA00022741"/>
    </source>
</evidence>
<sequence length="156" mass="18248">MVRLYHDLKCYDYKPYLISSLSFNSHSSASSCSSRNERHLISSYFHHTPHKTNQPAKRAMNKLLQQEHGQVGLDQFQLFRRLGSGIIRSVYIKKRNRVHIEKEILKMLDHPFLPSLFAEFEASHYSRLVIEYCPGGDLLTVSQRQRRLRFSIPSAN</sequence>
<dbReference type="AlphaFoldDB" id="A0A067ENU1"/>
<evidence type="ECO:0000313" key="10">
    <source>
        <dbReference type="Proteomes" id="UP000027120"/>
    </source>
</evidence>
<keyword evidence="10" id="KW-1185">Reference proteome</keyword>
<keyword evidence="2" id="KW-0723">Serine/threonine-protein kinase</keyword>
<keyword evidence="4" id="KW-0547">Nucleotide-binding</keyword>
<gene>
    <name evidence="9" type="ORF">CISIN_1g043174mg</name>
</gene>
<dbReference type="GO" id="GO:0004674">
    <property type="term" value="F:protein serine/threonine kinase activity"/>
    <property type="evidence" value="ECO:0007669"/>
    <property type="project" value="UniProtKB-KW"/>
</dbReference>
<evidence type="ECO:0000256" key="8">
    <source>
        <dbReference type="ARBA" id="ARBA00048679"/>
    </source>
</evidence>
<protein>
    <recommendedName>
        <fullName evidence="1">non-specific serine/threonine protein kinase</fullName>
        <ecNumber evidence="1">2.7.11.1</ecNumber>
    </recommendedName>
</protein>
<comment type="catalytic activity">
    <reaction evidence="7">
        <text>L-threonyl-[protein] + ATP = O-phospho-L-threonyl-[protein] + ADP + H(+)</text>
        <dbReference type="Rhea" id="RHEA:46608"/>
        <dbReference type="Rhea" id="RHEA-COMP:11060"/>
        <dbReference type="Rhea" id="RHEA-COMP:11605"/>
        <dbReference type="ChEBI" id="CHEBI:15378"/>
        <dbReference type="ChEBI" id="CHEBI:30013"/>
        <dbReference type="ChEBI" id="CHEBI:30616"/>
        <dbReference type="ChEBI" id="CHEBI:61977"/>
        <dbReference type="ChEBI" id="CHEBI:456216"/>
        <dbReference type="EC" id="2.7.11.1"/>
    </reaction>
</comment>
<name>A0A067ENU1_CITSI</name>
<evidence type="ECO:0000256" key="3">
    <source>
        <dbReference type="ARBA" id="ARBA00022679"/>
    </source>
</evidence>
<dbReference type="EC" id="2.7.11.1" evidence="1"/>
<dbReference type="GO" id="GO:0005524">
    <property type="term" value="F:ATP binding"/>
    <property type="evidence" value="ECO:0007669"/>
    <property type="project" value="UniProtKB-KW"/>
</dbReference>
<comment type="catalytic activity">
    <reaction evidence="8">
        <text>L-seryl-[protein] + ATP = O-phospho-L-seryl-[protein] + ADP + H(+)</text>
        <dbReference type="Rhea" id="RHEA:17989"/>
        <dbReference type="Rhea" id="RHEA-COMP:9863"/>
        <dbReference type="Rhea" id="RHEA-COMP:11604"/>
        <dbReference type="ChEBI" id="CHEBI:15378"/>
        <dbReference type="ChEBI" id="CHEBI:29999"/>
        <dbReference type="ChEBI" id="CHEBI:30616"/>
        <dbReference type="ChEBI" id="CHEBI:83421"/>
        <dbReference type="ChEBI" id="CHEBI:456216"/>
        <dbReference type="EC" id="2.7.11.1"/>
    </reaction>
</comment>
<dbReference type="PROSITE" id="PS51257">
    <property type="entry name" value="PROKAR_LIPOPROTEIN"/>
    <property type="match status" value="1"/>
</dbReference>
<dbReference type="PANTHER" id="PTHR45637">
    <property type="entry name" value="FLIPPASE KINASE 1-RELATED"/>
    <property type="match status" value="1"/>
</dbReference>
<evidence type="ECO:0000256" key="7">
    <source>
        <dbReference type="ARBA" id="ARBA00047899"/>
    </source>
</evidence>
<reference evidence="9 10" key="1">
    <citation type="submission" date="2014-04" db="EMBL/GenBank/DDBJ databases">
        <authorList>
            <consortium name="International Citrus Genome Consortium"/>
            <person name="Gmitter F."/>
            <person name="Chen C."/>
            <person name="Farmerie W."/>
            <person name="Harkins T."/>
            <person name="Desany B."/>
            <person name="Mohiuddin M."/>
            <person name="Kodira C."/>
            <person name="Borodovsky M."/>
            <person name="Lomsadze A."/>
            <person name="Burns P."/>
            <person name="Jenkins J."/>
            <person name="Prochnik S."/>
            <person name="Shu S."/>
            <person name="Chapman J."/>
            <person name="Pitluck S."/>
            <person name="Schmutz J."/>
            <person name="Rokhsar D."/>
        </authorList>
    </citation>
    <scope>NUCLEOTIDE SEQUENCE</scope>
</reference>
<dbReference type="Gene3D" id="3.30.200.20">
    <property type="entry name" value="Phosphorylase Kinase, domain 1"/>
    <property type="match status" value="1"/>
</dbReference>
<dbReference type="EMBL" id="KK785025">
    <property type="protein sequence ID" value="KDO52877.1"/>
    <property type="molecule type" value="Genomic_DNA"/>
</dbReference>